<feature type="compositionally biased region" description="Basic and acidic residues" evidence="1">
    <location>
        <begin position="469"/>
        <end position="480"/>
    </location>
</feature>
<feature type="compositionally biased region" description="Low complexity" evidence="1">
    <location>
        <begin position="602"/>
        <end position="623"/>
    </location>
</feature>
<gene>
    <name evidence="3" type="ORF">LSCM1_00632</name>
</gene>
<organism evidence="3 4">
    <name type="scientific">Leishmania martiniquensis</name>
    <dbReference type="NCBI Taxonomy" id="1580590"/>
    <lineage>
        <taxon>Eukaryota</taxon>
        <taxon>Discoba</taxon>
        <taxon>Euglenozoa</taxon>
        <taxon>Kinetoplastea</taxon>
        <taxon>Metakinetoplastina</taxon>
        <taxon>Trypanosomatida</taxon>
        <taxon>Trypanosomatidae</taxon>
        <taxon>Leishmaniinae</taxon>
        <taxon>Leishmania</taxon>
    </lineage>
</organism>
<evidence type="ECO:0008006" key="5">
    <source>
        <dbReference type="Google" id="ProtNLM"/>
    </source>
</evidence>
<dbReference type="SMR" id="A0A836GFU8"/>
<feature type="transmembrane region" description="Helical" evidence="2">
    <location>
        <begin position="122"/>
        <end position="147"/>
    </location>
</feature>
<keyword evidence="2" id="KW-0472">Membrane</keyword>
<accession>A0A836GFU8</accession>
<dbReference type="EMBL" id="JAFEUZ010000036">
    <property type="protein sequence ID" value="KAG5464445.1"/>
    <property type="molecule type" value="Genomic_DNA"/>
</dbReference>
<feature type="compositionally biased region" description="Acidic residues" evidence="1">
    <location>
        <begin position="443"/>
        <end position="460"/>
    </location>
</feature>
<dbReference type="Proteomes" id="UP000673552">
    <property type="component" value="Chromosome 36"/>
</dbReference>
<feature type="transmembrane region" description="Helical" evidence="2">
    <location>
        <begin position="237"/>
        <end position="259"/>
    </location>
</feature>
<feature type="transmembrane region" description="Helical" evidence="2">
    <location>
        <begin position="308"/>
        <end position="329"/>
    </location>
</feature>
<dbReference type="OrthoDB" id="264469at2759"/>
<feature type="transmembrane region" description="Helical" evidence="2">
    <location>
        <begin position="198"/>
        <end position="217"/>
    </location>
</feature>
<dbReference type="GeneID" id="92510789"/>
<feature type="transmembrane region" description="Helical" evidence="2">
    <location>
        <begin position="87"/>
        <end position="110"/>
    </location>
</feature>
<sequence>MCCDKPPRQRNWRLYHLLDLIPPTTARQVKWNFRKVTLRHHYYEAYLILYNRSRKYLYDSIGEDAYGFLASGAWGPFVPVLGAVGSVLLYALVLLVEVALLLIFFAFLAAKDDGDILWGWQTVVVPLMAFVTIMVAVTILAVAMNVLTARTYREGMPKVDRVSPVGNFLAAACYFCIPFVIGTQIFDDPASKLGWYRLYMVMPILGDIFYYTTSLIWRWPRRLRWQMEVNDSRPSPVIYNGIFVMGFLHMACGVAQWVVIGFKLDGQLDRSWYIVFIPFCIRAGLRVVEACLRSLMKYTIGVRSEIGVAFDTVGSFFSNGMLLVSLYFVAVRIERGRKRVRLAHALIPVYLTLVWIFLCLIATTIVLLVLYRRCSREERRVNSLWTPPQKDEDGVQIVGGTDTSDSAPARLLTSQPRWADLDAASPSFSAFPAEADHRNAKEEYEDFETDEEEPVYEEDAQAWPQAPDDSPRDDDAREATYSDMAPVSRSGGSRSYEVSRHTTPTSRRVYDPVAGSSRRATERAAGGSSNRGLSPERYSAAALSGVRASAISSSVEYTEVTTYMDDRTRTSNTEEEDTYSGSYFYTDQTTYLDEETAYTDGSESASHTRSSSFSSRASSASAAPKDAKR</sequence>
<keyword evidence="4" id="KW-1185">Reference proteome</keyword>
<dbReference type="KEGG" id="lmat:92510789"/>
<evidence type="ECO:0000313" key="4">
    <source>
        <dbReference type="Proteomes" id="UP000673552"/>
    </source>
</evidence>
<dbReference type="RefSeq" id="XP_067174382.1">
    <property type="nucleotide sequence ID" value="XM_067318277.1"/>
</dbReference>
<feature type="region of interest" description="Disordered" evidence="1">
    <location>
        <begin position="564"/>
        <end position="629"/>
    </location>
</feature>
<evidence type="ECO:0000256" key="2">
    <source>
        <dbReference type="SAM" id="Phobius"/>
    </source>
</evidence>
<keyword evidence="2" id="KW-0812">Transmembrane</keyword>
<dbReference type="AlphaFoldDB" id="A0A836GFU8"/>
<feature type="region of interest" description="Disordered" evidence="1">
    <location>
        <begin position="385"/>
        <end position="409"/>
    </location>
</feature>
<keyword evidence="2" id="KW-1133">Transmembrane helix</keyword>
<evidence type="ECO:0000256" key="1">
    <source>
        <dbReference type="SAM" id="MobiDB-lite"/>
    </source>
</evidence>
<comment type="caution">
    <text evidence="3">The sequence shown here is derived from an EMBL/GenBank/DDBJ whole genome shotgun (WGS) entry which is preliminary data.</text>
</comment>
<reference evidence="3 4" key="1">
    <citation type="submission" date="2021-03" db="EMBL/GenBank/DDBJ databases">
        <title>Leishmania (Mundinia) martiniquensis Genome sequencing and assembly.</title>
        <authorList>
            <person name="Almutairi H."/>
            <person name="Gatherer D."/>
        </authorList>
    </citation>
    <scope>NUCLEOTIDE SEQUENCE [LARGE SCALE GENOMIC DNA]</scope>
    <source>
        <strain evidence="3">LSCM1</strain>
    </source>
</reference>
<feature type="transmembrane region" description="Helical" evidence="2">
    <location>
        <begin position="168"/>
        <end position="186"/>
    </location>
</feature>
<proteinExistence type="predicted"/>
<protein>
    <recommendedName>
        <fullName evidence="5">Transmembrane protein</fullName>
    </recommendedName>
</protein>
<feature type="compositionally biased region" description="Polar residues" evidence="1">
    <location>
        <begin position="579"/>
        <end position="591"/>
    </location>
</feature>
<feature type="transmembrane region" description="Helical" evidence="2">
    <location>
        <begin position="349"/>
        <end position="371"/>
    </location>
</feature>
<name>A0A836GFU8_9TRYP</name>
<feature type="region of interest" description="Disordered" evidence="1">
    <location>
        <begin position="443"/>
        <end position="536"/>
    </location>
</feature>
<evidence type="ECO:0000313" key="3">
    <source>
        <dbReference type="EMBL" id="KAG5464445.1"/>
    </source>
</evidence>